<sequence length="102" mass="12025">MESQNKYMNQRRGPKHKKSRGEKSVEQNNSTSSSSLWVVVAYSFILRKAKAFYEWICSNGNYDEEQILVTEVQVLCSFWRNELFCRYCKPTKEEANEVSNQN</sequence>
<feature type="region of interest" description="Disordered" evidence="1">
    <location>
        <begin position="1"/>
        <end position="33"/>
    </location>
</feature>
<dbReference type="EMBL" id="GEDG01025976">
    <property type="protein sequence ID" value="JAP14858.1"/>
    <property type="molecule type" value="Transcribed_RNA"/>
</dbReference>
<protein>
    <submittedName>
        <fullName evidence="2">Putative ovule protein</fullName>
    </submittedName>
</protein>
<name>A0A0V0H411_SOLCH</name>
<organism evidence="2">
    <name type="scientific">Solanum chacoense</name>
    <name type="common">Chaco potato</name>
    <dbReference type="NCBI Taxonomy" id="4108"/>
    <lineage>
        <taxon>Eukaryota</taxon>
        <taxon>Viridiplantae</taxon>
        <taxon>Streptophyta</taxon>
        <taxon>Embryophyta</taxon>
        <taxon>Tracheophyta</taxon>
        <taxon>Spermatophyta</taxon>
        <taxon>Magnoliopsida</taxon>
        <taxon>eudicotyledons</taxon>
        <taxon>Gunneridae</taxon>
        <taxon>Pentapetalae</taxon>
        <taxon>asterids</taxon>
        <taxon>lamiids</taxon>
        <taxon>Solanales</taxon>
        <taxon>Solanaceae</taxon>
        <taxon>Solanoideae</taxon>
        <taxon>Solaneae</taxon>
        <taxon>Solanum</taxon>
    </lineage>
</organism>
<reference evidence="2" key="1">
    <citation type="submission" date="2015-12" db="EMBL/GenBank/DDBJ databases">
        <title>Gene expression during late stages of embryo sac development: a critical building block for successful pollen-pistil interactions.</title>
        <authorList>
            <person name="Liu Y."/>
            <person name="Joly V."/>
            <person name="Sabar M."/>
            <person name="Matton D.P."/>
        </authorList>
    </citation>
    <scope>NUCLEOTIDE SEQUENCE</scope>
</reference>
<evidence type="ECO:0000313" key="2">
    <source>
        <dbReference type="EMBL" id="JAP14858.1"/>
    </source>
</evidence>
<dbReference type="AlphaFoldDB" id="A0A0V0H411"/>
<proteinExistence type="predicted"/>
<evidence type="ECO:0000256" key="1">
    <source>
        <dbReference type="SAM" id="MobiDB-lite"/>
    </source>
</evidence>
<accession>A0A0V0H411</accession>